<evidence type="ECO:0000256" key="7">
    <source>
        <dbReference type="SAM" id="MobiDB-lite"/>
    </source>
</evidence>
<feature type="transmembrane region" description="Helical" evidence="8">
    <location>
        <begin position="229"/>
        <end position="254"/>
    </location>
</feature>
<dbReference type="RefSeq" id="WP_343978108.1">
    <property type="nucleotide sequence ID" value="NZ_BAAAJG010000010.1"/>
</dbReference>
<evidence type="ECO:0000256" key="6">
    <source>
        <dbReference type="ARBA" id="ARBA00023136"/>
    </source>
</evidence>
<keyword evidence="4 8" id="KW-0812">Transmembrane</keyword>
<keyword evidence="5 8" id="KW-1133">Transmembrane helix</keyword>
<feature type="compositionally biased region" description="Basic and acidic residues" evidence="7">
    <location>
        <begin position="1275"/>
        <end position="1288"/>
    </location>
</feature>
<feature type="domain" description="Membrane transport protein MMPL" evidence="10">
    <location>
        <begin position="44"/>
        <end position="370"/>
    </location>
</feature>
<evidence type="ECO:0000313" key="11">
    <source>
        <dbReference type="EMBL" id="MFD1532625.1"/>
    </source>
</evidence>
<dbReference type="EMBL" id="JBHUCP010000019">
    <property type="protein sequence ID" value="MFD1532625.1"/>
    <property type="molecule type" value="Genomic_DNA"/>
</dbReference>
<evidence type="ECO:0000259" key="9">
    <source>
        <dbReference type="Pfam" id="PF00501"/>
    </source>
</evidence>
<gene>
    <name evidence="11" type="ORF">ACFSCY_24675</name>
</gene>
<keyword evidence="6 8" id="KW-0472">Membrane</keyword>
<dbReference type="Gene3D" id="1.20.1640.10">
    <property type="entry name" value="Multidrug efflux transporter AcrB transmembrane domain"/>
    <property type="match status" value="2"/>
</dbReference>
<dbReference type="InterPro" id="IPR010071">
    <property type="entry name" value="AA_adenyl_dom"/>
</dbReference>
<comment type="subcellular location">
    <subcellularLocation>
        <location evidence="1">Cell membrane</location>
        <topology evidence="1">Multi-pass membrane protein</topology>
    </subcellularLocation>
</comment>
<dbReference type="InterPro" id="IPR000873">
    <property type="entry name" value="AMP-dep_synth/lig_dom"/>
</dbReference>
<evidence type="ECO:0000256" key="8">
    <source>
        <dbReference type="SAM" id="Phobius"/>
    </source>
</evidence>
<dbReference type="InterPro" id="IPR050545">
    <property type="entry name" value="Mycobact_MmpL"/>
</dbReference>
<comment type="similarity">
    <text evidence="2">Belongs to the resistance-nodulation-cell division (RND) (TC 2.A.6) family. MmpL subfamily.</text>
</comment>
<proteinExistence type="inferred from homology"/>
<evidence type="ECO:0000256" key="4">
    <source>
        <dbReference type="ARBA" id="ARBA00022692"/>
    </source>
</evidence>
<dbReference type="Gene3D" id="2.30.38.10">
    <property type="entry name" value="Luciferase, Domain 3"/>
    <property type="match status" value="1"/>
</dbReference>
<dbReference type="SUPFAM" id="SSF56801">
    <property type="entry name" value="Acetyl-CoA synthetase-like"/>
    <property type="match status" value="1"/>
</dbReference>
<name>A0ABW4FQJ6_9PSEU</name>
<feature type="transmembrane region" description="Helical" evidence="8">
    <location>
        <begin position="189"/>
        <end position="217"/>
    </location>
</feature>
<feature type="region of interest" description="Disordered" evidence="7">
    <location>
        <begin position="1191"/>
        <end position="1360"/>
    </location>
</feature>
<dbReference type="PANTHER" id="PTHR33406:SF11">
    <property type="entry name" value="MEMBRANE PROTEIN SCO6666-RELATED"/>
    <property type="match status" value="1"/>
</dbReference>
<dbReference type="InterPro" id="IPR004869">
    <property type="entry name" value="MMPL_dom"/>
</dbReference>
<feature type="compositionally biased region" description="Low complexity" evidence="7">
    <location>
        <begin position="1256"/>
        <end position="1266"/>
    </location>
</feature>
<dbReference type="Pfam" id="PF00501">
    <property type="entry name" value="AMP-binding"/>
    <property type="match status" value="1"/>
</dbReference>
<dbReference type="Gene3D" id="3.40.50.980">
    <property type="match status" value="2"/>
</dbReference>
<feature type="compositionally biased region" description="Low complexity" evidence="7">
    <location>
        <begin position="1316"/>
        <end position="1326"/>
    </location>
</feature>
<protein>
    <submittedName>
        <fullName evidence="11">Amino acid adenylation domain-containing protein</fullName>
    </submittedName>
</protein>
<evidence type="ECO:0000256" key="1">
    <source>
        <dbReference type="ARBA" id="ARBA00004651"/>
    </source>
</evidence>
<feature type="transmembrane region" description="Helical" evidence="8">
    <location>
        <begin position="14"/>
        <end position="35"/>
    </location>
</feature>
<feature type="transmembrane region" description="Helical" evidence="8">
    <location>
        <begin position="562"/>
        <end position="580"/>
    </location>
</feature>
<evidence type="ECO:0000313" key="12">
    <source>
        <dbReference type="Proteomes" id="UP001597145"/>
    </source>
</evidence>
<feature type="domain" description="AMP-dependent synthetase/ligase" evidence="9">
    <location>
        <begin position="778"/>
        <end position="1122"/>
    </location>
</feature>
<evidence type="ECO:0000256" key="2">
    <source>
        <dbReference type="ARBA" id="ARBA00010157"/>
    </source>
</evidence>
<evidence type="ECO:0000256" key="5">
    <source>
        <dbReference type="ARBA" id="ARBA00022989"/>
    </source>
</evidence>
<comment type="caution">
    <text evidence="11">The sequence shown here is derived from an EMBL/GenBank/DDBJ whole genome shotgun (WGS) entry which is preliminary data.</text>
</comment>
<dbReference type="SUPFAM" id="SSF82866">
    <property type="entry name" value="Multidrug efflux transporter AcrB transmembrane domain"/>
    <property type="match status" value="2"/>
</dbReference>
<feature type="transmembrane region" description="Helical" evidence="8">
    <location>
        <begin position="281"/>
        <end position="302"/>
    </location>
</feature>
<keyword evidence="12" id="KW-1185">Reference proteome</keyword>
<feature type="compositionally biased region" description="Basic and acidic residues" evidence="7">
    <location>
        <begin position="1335"/>
        <end position="1360"/>
    </location>
</feature>
<reference evidence="12" key="1">
    <citation type="journal article" date="2019" name="Int. J. Syst. Evol. Microbiol.">
        <title>The Global Catalogue of Microorganisms (GCM) 10K type strain sequencing project: providing services to taxonomists for standard genome sequencing and annotation.</title>
        <authorList>
            <consortium name="The Broad Institute Genomics Platform"/>
            <consortium name="The Broad Institute Genome Sequencing Center for Infectious Disease"/>
            <person name="Wu L."/>
            <person name="Ma J."/>
        </authorList>
    </citation>
    <scope>NUCLEOTIDE SEQUENCE [LARGE SCALE GENOMIC DNA]</scope>
    <source>
        <strain evidence="12">JCM 12165</strain>
    </source>
</reference>
<keyword evidence="3" id="KW-1003">Cell membrane</keyword>
<feature type="transmembrane region" description="Helical" evidence="8">
    <location>
        <begin position="308"/>
        <end position="333"/>
    </location>
</feature>
<dbReference type="Proteomes" id="UP001597145">
    <property type="component" value="Unassembled WGS sequence"/>
</dbReference>
<dbReference type="Pfam" id="PF03176">
    <property type="entry name" value="MMPL"/>
    <property type="match status" value="2"/>
</dbReference>
<evidence type="ECO:0000256" key="3">
    <source>
        <dbReference type="ARBA" id="ARBA00022475"/>
    </source>
</evidence>
<feature type="domain" description="Membrane transport protein MMPL" evidence="10">
    <location>
        <begin position="400"/>
        <end position="711"/>
    </location>
</feature>
<feature type="transmembrane region" description="Helical" evidence="8">
    <location>
        <begin position="535"/>
        <end position="557"/>
    </location>
</feature>
<sequence length="1360" mass="146977">MFERLGALAVRRRLWILAVTVLGVIVAGMIGSGVADQLSTGGYTDPDSESARAEKMLDQRFGQGQPTFVLVATVPEGQTVADPAAAEAGMELDRRLSAEPGVLGVQSFWSMDQSASLRSKDGRSAIVMARLAGDDDARKRTVRGFIDRYRQQGVLTLRAGGSDEVSREITDVLEADLLRAEKYAVPITLVLLVLVFASVVAASLPLVIGLVAIAGTLAELWILSNLTDVSVFALNVTTALGLGLGVDYSLFVVTRFREELARGRAPNCAVIETVRTAGRTVVYSATTVMISLAALLIFPLYYLRSIAYAGIAVVVLAAISAVVVLPAVLALLGERVNKLAIFRRIPTRRARVLPTFWERLAGAVMRRPGLVAVGVVAILVALGTPFLHAQFALPDDRALPQSASSRQAGDMLREDFATQESAQLFVVSDQRTEAGALTDYAMELSRLPGAARVDALTGSFADGVQVAAPDRTSARFERGSGTWMAIVPAANSSTTTGKELVDRLRSTPAPVPMLVGGASAQLVDTSDAIADKVPWALAIIAFAVGVLLFLFTGSVIVPLKALVLNLLSLSATFGAMVWIFQEGHLRWLLGNFTVTGQLDVTIPILMFCLAFGLSMDYEVFLLSRIREEWEQTGDNTVAVARGLGHTGRLITATAAIIAVVFLSFATSSVTSLKLLGVGMTLAVLMDATLVRGLLVPALMKLTGRINWWAPPWLRRMHTRFGLREAPALLPAHAQRPSAGPVSELILVDRHAPQGWRVRQDERLDRLFEECCEWVRLYGRPGQLAVDSDELSLTYDELDARANQLARYLRMRGINPGDRIGLLFDEPAHAYIPMLAVFKIGAAYVPLDADFPTDRMAYIVEDARVRTVLSMSSVAERAEWIDQLSTSGAQLVHLDSAAPLIDELSSHRLAQIERGAHAGQLAYISYTTDPTGRPASVAIDHRSICNFIKVAAEVYGIRPRDRVYQGLSLAFDFAIEEILVSWLCGATLVPKPPDVLPLGADLHQFLVSQQVTAMCCVPVQLATLPHELPNLRFLLVFGQACPRDLITRWHRPGRRMLNVYGPAEAPVTATWTELHPDKQVTIGIPLPTYSTVILDAEDPHRALPHGETGEIGIAGLGLACGYLNRDDVTNKAFIPDFLGIPANRSGRIYRTGDLGRVNADGEIEYLGGIGPRANFSGYRVELAAIESALLRPPRVPRPGLAPPTRRNRPPVRRALGQRPHSAGQDRANGAPRAVDLMNHHTDSSHTNGRNVDYRTMPAGPGRAGAAPPDTPVGVRRNWDRTARPGRGDSRLLPGRGGGAPRPSRRDAVAGSAGQGPWGSWPSPAGEPSGPPGGSQDQEHRWPGDPVDDTHAFIDDRWFTPR</sequence>
<dbReference type="PANTHER" id="PTHR33406">
    <property type="entry name" value="MEMBRANE PROTEIN MJ1562-RELATED"/>
    <property type="match status" value="1"/>
</dbReference>
<organism evidence="11 12">
    <name type="scientific">Pseudonocardia aurantiaca</name>
    <dbReference type="NCBI Taxonomy" id="75290"/>
    <lineage>
        <taxon>Bacteria</taxon>
        <taxon>Bacillati</taxon>
        <taxon>Actinomycetota</taxon>
        <taxon>Actinomycetes</taxon>
        <taxon>Pseudonocardiales</taxon>
        <taxon>Pseudonocardiaceae</taxon>
        <taxon>Pseudonocardia</taxon>
    </lineage>
</organism>
<dbReference type="NCBIfam" id="TIGR01733">
    <property type="entry name" value="AA-adenyl-dom"/>
    <property type="match status" value="1"/>
</dbReference>
<feature type="transmembrane region" description="Helical" evidence="8">
    <location>
        <begin position="600"/>
        <end position="622"/>
    </location>
</feature>
<feature type="transmembrane region" description="Helical" evidence="8">
    <location>
        <begin position="369"/>
        <end position="387"/>
    </location>
</feature>
<feature type="transmembrane region" description="Helical" evidence="8">
    <location>
        <begin position="649"/>
        <end position="668"/>
    </location>
</feature>
<accession>A0ABW4FQJ6</accession>
<evidence type="ECO:0000259" key="10">
    <source>
        <dbReference type="Pfam" id="PF03176"/>
    </source>
</evidence>